<feature type="transmembrane region" description="Helical" evidence="6">
    <location>
        <begin position="217"/>
        <end position="235"/>
    </location>
</feature>
<name>X1CH22_9ZZZZ</name>
<dbReference type="InterPro" id="IPR025857">
    <property type="entry name" value="MacB_PCD"/>
</dbReference>
<keyword evidence="4 6" id="KW-1133">Transmembrane helix</keyword>
<evidence type="ECO:0000313" key="9">
    <source>
        <dbReference type="EMBL" id="GAG95563.1"/>
    </source>
</evidence>
<feature type="domain" description="MacB-like periplasmic core" evidence="8">
    <location>
        <begin position="9"/>
        <end position="189"/>
    </location>
</feature>
<evidence type="ECO:0000259" key="7">
    <source>
        <dbReference type="Pfam" id="PF02687"/>
    </source>
</evidence>
<evidence type="ECO:0000256" key="1">
    <source>
        <dbReference type="ARBA" id="ARBA00004651"/>
    </source>
</evidence>
<feature type="non-terminal residue" evidence="9">
    <location>
        <position position="275"/>
    </location>
</feature>
<comment type="caution">
    <text evidence="9">The sequence shown here is derived from an EMBL/GenBank/DDBJ whole genome shotgun (WGS) entry which is preliminary data.</text>
</comment>
<dbReference type="EMBL" id="BART01027643">
    <property type="protein sequence ID" value="GAG95563.1"/>
    <property type="molecule type" value="Genomic_DNA"/>
</dbReference>
<dbReference type="InterPro" id="IPR003838">
    <property type="entry name" value="ABC3_permease_C"/>
</dbReference>
<dbReference type="AlphaFoldDB" id="X1CH22"/>
<evidence type="ECO:0008006" key="10">
    <source>
        <dbReference type="Google" id="ProtNLM"/>
    </source>
</evidence>
<dbReference type="Pfam" id="PF12704">
    <property type="entry name" value="MacB_PCD"/>
    <property type="match status" value="1"/>
</dbReference>
<accession>X1CH22</accession>
<dbReference type="PANTHER" id="PTHR30489:SF0">
    <property type="entry name" value="LIPOPROTEIN-RELEASING SYSTEM TRANSMEMBRANE PROTEIN LOLE"/>
    <property type="match status" value="1"/>
</dbReference>
<keyword evidence="5 6" id="KW-0472">Membrane</keyword>
<dbReference type="GO" id="GO:0098797">
    <property type="term" value="C:plasma membrane protein complex"/>
    <property type="evidence" value="ECO:0007669"/>
    <property type="project" value="TreeGrafter"/>
</dbReference>
<reference evidence="9" key="1">
    <citation type="journal article" date="2014" name="Front. Microbiol.">
        <title>High frequency of phylogenetically diverse reductive dehalogenase-homologous genes in deep subseafloor sedimentary metagenomes.</title>
        <authorList>
            <person name="Kawai M."/>
            <person name="Futagami T."/>
            <person name="Toyoda A."/>
            <person name="Takaki Y."/>
            <person name="Nishi S."/>
            <person name="Hori S."/>
            <person name="Arai W."/>
            <person name="Tsubouchi T."/>
            <person name="Morono Y."/>
            <person name="Uchiyama I."/>
            <person name="Ito T."/>
            <person name="Fujiyama A."/>
            <person name="Inagaki F."/>
            <person name="Takami H."/>
        </authorList>
    </citation>
    <scope>NUCLEOTIDE SEQUENCE</scope>
    <source>
        <strain evidence="9">Expedition CK06-06</strain>
    </source>
</reference>
<keyword evidence="3 6" id="KW-0812">Transmembrane</keyword>
<evidence type="ECO:0000256" key="6">
    <source>
        <dbReference type="SAM" id="Phobius"/>
    </source>
</evidence>
<gene>
    <name evidence="9" type="ORF">S01H4_48958</name>
</gene>
<dbReference type="GO" id="GO:0044874">
    <property type="term" value="P:lipoprotein localization to outer membrane"/>
    <property type="evidence" value="ECO:0007669"/>
    <property type="project" value="TreeGrafter"/>
</dbReference>
<protein>
    <recommendedName>
        <fullName evidence="10">ABC3 transporter permease protein domain-containing protein</fullName>
    </recommendedName>
</protein>
<keyword evidence="2" id="KW-1003">Cell membrane</keyword>
<evidence type="ECO:0000256" key="4">
    <source>
        <dbReference type="ARBA" id="ARBA00022989"/>
    </source>
</evidence>
<evidence type="ECO:0000256" key="2">
    <source>
        <dbReference type="ARBA" id="ARBA00022475"/>
    </source>
</evidence>
<evidence type="ECO:0000259" key="8">
    <source>
        <dbReference type="Pfam" id="PF12704"/>
    </source>
</evidence>
<dbReference type="Pfam" id="PF02687">
    <property type="entry name" value="FtsX"/>
    <property type="match status" value="1"/>
</dbReference>
<evidence type="ECO:0000256" key="3">
    <source>
        <dbReference type="ARBA" id="ARBA00022692"/>
    </source>
</evidence>
<sequence length="275" mass="30999">ESILELSSYHVQIHGRDKKTLDKEILSSVERLKVVRSIVPFTEHQVIAEGRTSNPRGCLIRGLPPEVTLKDPSFMNHLDVVDGDFDLHTPGSIVLGTELARQLGVAAGDTVTLIALDGQSFDGLIPIRQFFLVTGLFKSGYYEFDLGWAFVSLDAANRYFEQGRDTDLRYGIKIQNRFKDQAAARQIEAVLNDSNYQLGTWREFNRAFFGALLMEKILMMVLIGLIFIVVGFNIYHTLRRTVRERYEEIGVLKALGASNRAIQYIFVLDGLLIGL</sequence>
<feature type="non-terminal residue" evidence="9">
    <location>
        <position position="1"/>
    </location>
</feature>
<organism evidence="9">
    <name type="scientific">marine sediment metagenome</name>
    <dbReference type="NCBI Taxonomy" id="412755"/>
    <lineage>
        <taxon>unclassified sequences</taxon>
        <taxon>metagenomes</taxon>
        <taxon>ecological metagenomes</taxon>
    </lineage>
</organism>
<proteinExistence type="predicted"/>
<feature type="domain" description="ABC3 transporter permease C-terminal" evidence="7">
    <location>
        <begin position="221"/>
        <end position="275"/>
    </location>
</feature>
<evidence type="ECO:0000256" key="5">
    <source>
        <dbReference type="ARBA" id="ARBA00023136"/>
    </source>
</evidence>
<dbReference type="PANTHER" id="PTHR30489">
    <property type="entry name" value="LIPOPROTEIN-RELEASING SYSTEM TRANSMEMBRANE PROTEIN LOLE"/>
    <property type="match status" value="1"/>
</dbReference>
<dbReference type="InterPro" id="IPR051447">
    <property type="entry name" value="Lipoprotein-release_system"/>
</dbReference>
<comment type="subcellular location">
    <subcellularLocation>
        <location evidence="1">Cell membrane</location>
        <topology evidence="1">Multi-pass membrane protein</topology>
    </subcellularLocation>
</comment>